<feature type="compositionally biased region" description="Low complexity" evidence="1">
    <location>
        <begin position="109"/>
        <end position="118"/>
    </location>
</feature>
<reference evidence="2 3" key="1">
    <citation type="submission" date="2014-10" db="EMBL/GenBank/DDBJ databases">
        <title>Genome sequence of a Xanthomonas strain that is pathogenic on beans.</title>
        <authorList>
            <person name="Aritua V."/>
            <person name="Sapp M."/>
            <person name="Harrison J."/>
            <person name="Smith J."/>
            <person name="Studholme D."/>
        </authorList>
    </citation>
    <scope>NUCLEOTIDE SEQUENCE [LARGE SCALE GENOMIC DNA]</scope>
    <source>
        <strain evidence="2 3">Nyagatare</strain>
    </source>
</reference>
<accession>A0AB34P9H5</accession>
<sequence length="142" mass="14227">MVTAKAPHAEQTSAVVPSVDVAVTSTTTVPQTPVADEAPAPVRKPYAPVQTTMLDALAPKDDAAPAAPAMSATPVPPKTQQTQPAAVAPAATQRPDADAPKATVVVSEASKPAASSTDADADADAEGASKEDGDADKPRDQH</sequence>
<feature type="compositionally biased region" description="Basic and acidic residues" evidence="1">
    <location>
        <begin position="127"/>
        <end position="142"/>
    </location>
</feature>
<organism evidence="2 3">
    <name type="scientific">Xanthomonas cannabis pv. phaseoli</name>
    <dbReference type="NCBI Taxonomy" id="1885902"/>
    <lineage>
        <taxon>Bacteria</taxon>
        <taxon>Pseudomonadati</taxon>
        <taxon>Pseudomonadota</taxon>
        <taxon>Gammaproteobacteria</taxon>
        <taxon>Lysobacterales</taxon>
        <taxon>Lysobacteraceae</taxon>
        <taxon>Xanthomonas</taxon>
    </lineage>
</organism>
<protein>
    <submittedName>
        <fullName evidence="2">Uncharacterized protein</fullName>
    </submittedName>
</protein>
<evidence type="ECO:0000256" key="1">
    <source>
        <dbReference type="SAM" id="MobiDB-lite"/>
    </source>
</evidence>
<name>A0AB34P9H5_9XANT</name>
<comment type="caution">
    <text evidence="2">The sequence shown here is derived from an EMBL/GenBank/DDBJ whole genome shotgun (WGS) entry which is preliminary data.</text>
</comment>
<feature type="compositionally biased region" description="Low complexity" evidence="1">
    <location>
        <begin position="64"/>
        <end position="94"/>
    </location>
</feature>
<feature type="region of interest" description="Disordered" evidence="1">
    <location>
        <begin position="26"/>
        <end position="142"/>
    </location>
</feature>
<gene>
    <name evidence="2" type="ORF">NC00_07895</name>
</gene>
<proteinExistence type="predicted"/>
<dbReference type="EMBL" id="JRQI01000023">
    <property type="protein sequence ID" value="KGK58235.1"/>
    <property type="molecule type" value="Genomic_DNA"/>
</dbReference>
<dbReference type="AlphaFoldDB" id="A0AB34P9H5"/>
<evidence type="ECO:0000313" key="2">
    <source>
        <dbReference type="EMBL" id="KGK58235.1"/>
    </source>
</evidence>
<feature type="compositionally biased region" description="Low complexity" evidence="1">
    <location>
        <begin position="26"/>
        <end position="35"/>
    </location>
</feature>
<evidence type="ECO:0000313" key="3">
    <source>
        <dbReference type="Proteomes" id="UP000029879"/>
    </source>
</evidence>
<dbReference type="Proteomes" id="UP000029879">
    <property type="component" value="Unassembled WGS sequence"/>
</dbReference>